<organism evidence="2 3">
    <name type="scientific">Karstenula rhodostoma CBS 690.94</name>
    <dbReference type="NCBI Taxonomy" id="1392251"/>
    <lineage>
        <taxon>Eukaryota</taxon>
        <taxon>Fungi</taxon>
        <taxon>Dikarya</taxon>
        <taxon>Ascomycota</taxon>
        <taxon>Pezizomycotina</taxon>
        <taxon>Dothideomycetes</taxon>
        <taxon>Pleosporomycetidae</taxon>
        <taxon>Pleosporales</taxon>
        <taxon>Massarineae</taxon>
        <taxon>Didymosphaeriaceae</taxon>
        <taxon>Karstenula</taxon>
    </lineage>
</organism>
<feature type="region of interest" description="Disordered" evidence="1">
    <location>
        <begin position="139"/>
        <end position="160"/>
    </location>
</feature>
<sequence length="160" mass="18267">MAAVQDLRCRRVTYKPGDGTRVRKLTKVLLRLCRHQIHDDCGNDNTVASIPHAADEGLRQVLGDFRTELFERFDISYARGDKKDLIFSQASLTLREFCKNHGSISKELHDFWDEKSSIYSAGLASYALWWTRTGSLNQPHPYPRPATTSRTVQRADRTGL</sequence>
<accession>A0A9P4P6C7</accession>
<comment type="caution">
    <text evidence="2">The sequence shown here is derived from an EMBL/GenBank/DDBJ whole genome shotgun (WGS) entry which is preliminary data.</text>
</comment>
<gene>
    <name evidence="2" type="ORF">P171DRAFT_492027</name>
</gene>
<evidence type="ECO:0000313" key="2">
    <source>
        <dbReference type="EMBL" id="KAF2437683.1"/>
    </source>
</evidence>
<name>A0A9P4P6C7_9PLEO</name>
<proteinExistence type="predicted"/>
<evidence type="ECO:0000256" key="1">
    <source>
        <dbReference type="SAM" id="MobiDB-lite"/>
    </source>
</evidence>
<dbReference type="Proteomes" id="UP000799764">
    <property type="component" value="Unassembled WGS sequence"/>
</dbReference>
<dbReference type="AlphaFoldDB" id="A0A9P4P6C7"/>
<keyword evidence="3" id="KW-1185">Reference proteome</keyword>
<reference evidence="2" key="1">
    <citation type="journal article" date="2020" name="Stud. Mycol.">
        <title>101 Dothideomycetes genomes: a test case for predicting lifestyles and emergence of pathogens.</title>
        <authorList>
            <person name="Haridas S."/>
            <person name="Albert R."/>
            <person name="Binder M."/>
            <person name="Bloem J."/>
            <person name="Labutti K."/>
            <person name="Salamov A."/>
            <person name="Andreopoulos B."/>
            <person name="Baker S."/>
            <person name="Barry K."/>
            <person name="Bills G."/>
            <person name="Bluhm B."/>
            <person name="Cannon C."/>
            <person name="Castanera R."/>
            <person name="Culley D."/>
            <person name="Daum C."/>
            <person name="Ezra D."/>
            <person name="Gonzalez J."/>
            <person name="Henrissat B."/>
            <person name="Kuo A."/>
            <person name="Liang C."/>
            <person name="Lipzen A."/>
            <person name="Lutzoni F."/>
            <person name="Magnuson J."/>
            <person name="Mondo S."/>
            <person name="Nolan M."/>
            <person name="Ohm R."/>
            <person name="Pangilinan J."/>
            <person name="Park H.-J."/>
            <person name="Ramirez L."/>
            <person name="Alfaro M."/>
            <person name="Sun H."/>
            <person name="Tritt A."/>
            <person name="Yoshinaga Y."/>
            <person name="Zwiers L.-H."/>
            <person name="Turgeon B."/>
            <person name="Goodwin S."/>
            <person name="Spatafora J."/>
            <person name="Crous P."/>
            <person name="Grigoriev I."/>
        </authorList>
    </citation>
    <scope>NUCLEOTIDE SEQUENCE</scope>
    <source>
        <strain evidence="2">CBS 690.94</strain>
    </source>
</reference>
<evidence type="ECO:0000313" key="3">
    <source>
        <dbReference type="Proteomes" id="UP000799764"/>
    </source>
</evidence>
<dbReference type="EMBL" id="MU001515">
    <property type="protein sequence ID" value="KAF2437683.1"/>
    <property type="molecule type" value="Genomic_DNA"/>
</dbReference>
<protein>
    <submittedName>
        <fullName evidence="2">Uncharacterized protein</fullName>
    </submittedName>
</protein>